<dbReference type="CDD" id="cd04302">
    <property type="entry name" value="HAD_5NT"/>
    <property type="match status" value="1"/>
</dbReference>
<dbReference type="PANTHER" id="PTHR43434">
    <property type="entry name" value="PHOSPHOGLYCOLATE PHOSPHATASE"/>
    <property type="match status" value="1"/>
</dbReference>
<dbReference type="EMBL" id="BNJF01000005">
    <property type="protein sequence ID" value="GHO49506.1"/>
    <property type="molecule type" value="Genomic_DNA"/>
</dbReference>
<dbReference type="Gene3D" id="1.10.150.240">
    <property type="entry name" value="Putative phosphatase, domain 2"/>
    <property type="match status" value="1"/>
</dbReference>
<dbReference type="Proteomes" id="UP000612362">
    <property type="component" value="Unassembled WGS sequence"/>
</dbReference>
<name>A0A8J3I6F1_9CHLR</name>
<dbReference type="SUPFAM" id="SSF56784">
    <property type="entry name" value="HAD-like"/>
    <property type="match status" value="1"/>
</dbReference>
<keyword evidence="2" id="KW-1185">Reference proteome</keyword>
<organism evidence="1 2">
    <name type="scientific">Ktedonospora formicarum</name>
    <dbReference type="NCBI Taxonomy" id="2778364"/>
    <lineage>
        <taxon>Bacteria</taxon>
        <taxon>Bacillati</taxon>
        <taxon>Chloroflexota</taxon>
        <taxon>Ktedonobacteria</taxon>
        <taxon>Ktedonobacterales</taxon>
        <taxon>Ktedonobacteraceae</taxon>
        <taxon>Ktedonospora</taxon>
    </lineage>
</organism>
<sequence>MSAYQTILFDLDGTLTDPKIGITRSVAYALARFSINVTDLDTLIPFIGPPLYETFEGQYGFTPEQARQAVAYYREYFAETGLYENEVFPGIGKLLADLKEDGKRLIVATSKPTIFAKRILEHFGLYHYFELIVGSELDGTRSSKAEVIAYALTALALSKKDAVMIGDRKHDILGAKLNDMPSIGVTFGYGSYEELQAAQPTHIVASVNELATLLK</sequence>
<gene>
    <name evidence="1" type="ORF">KSX_76690</name>
</gene>
<proteinExistence type="predicted"/>
<dbReference type="InterPro" id="IPR023214">
    <property type="entry name" value="HAD_sf"/>
</dbReference>
<dbReference type="InterPro" id="IPR006439">
    <property type="entry name" value="HAD-SF_hydro_IA"/>
</dbReference>
<dbReference type="InterPro" id="IPR041492">
    <property type="entry name" value="HAD_2"/>
</dbReference>
<dbReference type="GO" id="GO:0004713">
    <property type="term" value="F:protein tyrosine kinase activity"/>
    <property type="evidence" value="ECO:0007669"/>
    <property type="project" value="TreeGrafter"/>
</dbReference>
<evidence type="ECO:0000313" key="1">
    <source>
        <dbReference type="EMBL" id="GHO49506.1"/>
    </source>
</evidence>
<dbReference type="InterPro" id="IPR050155">
    <property type="entry name" value="HAD-like_hydrolase_sf"/>
</dbReference>
<protein>
    <submittedName>
        <fullName evidence="1">Phosphoglycolate phosphatase</fullName>
    </submittedName>
</protein>
<dbReference type="AlphaFoldDB" id="A0A8J3I6F1"/>
<evidence type="ECO:0000313" key="2">
    <source>
        <dbReference type="Proteomes" id="UP000612362"/>
    </source>
</evidence>
<dbReference type="NCBIfam" id="TIGR01549">
    <property type="entry name" value="HAD-SF-IA-v1"/>
    <property type="match status" value="1"/>
</dbReference>
<dbReference type="InterPro" id="IPR036412">
    <property type="entry name" value="HAD-like_sf"/>
</dbReference>
<comment type="caution">
    <text evidence="1">The sequence shown here is derived from an EMBL/GenBank/DDBJ whole genome shotgun (WGS) entry which is preliminary data.</text>
</comment>
<dbReference type="InterPro" id="IPR023198">
    <property type="entry name" value="PGP-like_dom2"/>
</dbReference>
<reference evidence="1" key="1">
    <citation type="submission" date="2020-10" db="EMBL/GenBank/DDBJ databases">
        <title>Taxonomic study of unclassified bacteria belonging to the class Ktedonobacteria.</title>
        <authorList>
            <person name="Yabe S."/>
            <person name="Wang C.M."/>
            <person name="Zheng Y."/>
            <person name="Sakai Y."/>
            <person name="Cavaletti L."/>
            <person name="Monciardini P."/>
            <person name="Donadio S."/>
        </authorList>
    </citation>
    <scope>NUCLEOTIDE SEQUENCE</scope>
    <source>
        <strain evidence="1">SOSP1-1</strain>
    </source>
</reference>
<dbReference type="PANTHER" id="PTHR43434:SF20">
    <property type="entry name" value="5'-NUCLEOTIDASE"/>
    <property type="match status" value="1"/>
</dbReference>
<dbReference type="RefSeq" id="WP_220198621.1">
    <property type="nucleotide sequence ID" value="NZ_BNJF01000005.1"/>
</dbReference>
<dbReference type="FunFam" id="3.40.50.1000:FF:000022">
    <property type="entry name" value="Phosphoglycolate phosphatase"/>
    <property type="match status" value="1"/>
</dbReference>
<dbReference type="Pfam" id="PF13419">
    <property type="entry name" value="HAD_2"/>
    <property type="match status" value="1"/>
</dbReference>
<dbReference type="Gene3D" id="3.40.50.1000">
    <property type="entry name" value="HAD superfamily/HAD-like"/>
    <property type="match status" value="1"/>
</dbReference>
<dbReference type="GO" id="GO:0005829">
    <property type="term" value="C:cytosol"/>
    <property type="evidence" value="ECO:0007669"/>
    <property type="project" value="TreeGrafter"/>
</dbReference>
<accession>A0A8J3I6F1</accession>